<dbReference type="AlphaFoldDB" id="A0A1A9I874"/>
<dbReference type="PANTHER" id="PTHR20883:SF49">
    <property type="entry name" value="PHYTANOYL-COA DIOXYGENASE"/>
    <property type="match status" value="1"/>
</dbReference>
<dbReference type="Pfam" id="PF05721">
    <property type="entry name" value="PhyH"/>
    <property type="match status" value="1"/>
</dbReference>
<dbReference type="KEGG" id="nia:A8C56_19395"/>
<evidence type="ECO:0000313" key="1">
    <source>
        <dbReference type="EMBL" id="ANH82862.1"/>
    </source>
</evidence>
<keyword evidence="2" id="KW-1185">Reference proteome</keyword>
<dbReference type="EMBL" id="CP015772">
    <property type="protein sequence ID" value="ANH82862.1"/>
    <property type="molecule type" value="Genomic_DNA"/>
</dbReference>
<dbReference type="GO" id="GO:0016706">
    <property type="term" value="F:2-oxoglutarate-dependent dioxygenase activity"/>
    <property type="evidence" value="ECO:0007669"/>
    <property type="project" value="UniProtKB-ARBA"/>
</dbReference>
<reference evidence="1 2" key="1">
    <citation type="submission" date="2016-05" db="EMBL/GenBank/DDBJ databases">
        <title>Niabella ginsenosidivorans BS26 whole genome sequencing.</title>
        <authorList>
            <person name="Im W.T."/>
            <person name="Siddiqi M.Z."/>
        </authorList>
    </citation>
    <scope>NUCLEOTIDE SEQUENCE [LARGE SCALE GENOMIC DNA]</scope>
    <source>
        <strain evidence="1 2">BS26</strain>
    </source>
</reference>
<proteinExistence type="predicted"/>
<dbReference type="Proteomes" id="UP000077667">
    <property type="component" value="Chromosome"/>
</dbReference>
<evidence type="ECO:0000313" key="2">
    <source>
        <dbReference type="Proteomes" id="UP000077667"/>
    </source>
</evidence>
<dbReference type="GO" id="GO:0005506">
    <property type="term" value="F:iron ion binding"/>
    <property type="evidence" value="ECO:0007669"/>
    <property type="project" value="UniProtKB-ARBA"/>
</dbReference>
<dbReference type="OrthoDB" id="9814777at2"/>
<protein>
    <submittedName>
        <fullName evidence="1">Phytanoyl-CoA dioxygenase</fullName>
    </submittedName>
</protein>
<dbReference type="RefSeq" id="WP_067759757.1">
    <property type="nucleotide sequence ID" value="NZ_CP015772.1"/>
</dbReference>
<dbReference type="SUPFAM" id="SSF51197">
    <property type="entry name" value="Clavaminate synthase-like"/>
    <property type="match status" value="1"/>
</dbReference>
<keyword evidence="1" id="KW-0560">Oxidoreductase</keyword>
<accession>A0A1A9I874</accession>
<dbReference type="PANTHER" id="PTHR20883">
    <property type="entry name" value="PHYTANOYL-COA DIOXYGENASE DOMAIN CONTAINING 1"/>
    <property type="match status" value="1"/>
</dbReference>
<name>A0A1A9I874_9BACT</name>
<keyword evidence="1" id="KW-0223">Dioxygenase</keyword>
<sequence>MAVPETILKELEQPYEVTKENIDSYNKNRFIKLKQVLSPEAVAFFNKVIDEQVHKMNQVRTDLSERDTYGKAFLQLFNLWRENEDVKALVFSKRLGKIAADLMQVEGVRMYHDQALFKEGGGGITPWHADQYYWPLETDKTITAWIPLQATPLEMGPLEFSAGSHQIVEGRELAIGDESETIIQQRLKVTDFKHVVEPFEIGEISFHSGWVFHRAGANLTNEMRRVMTIIYMDRDMKLKAPENKNQQNDWDTWCPGATIGEIINTPINPVLYEPSRS</sequence>
<dbReference type="STRING" id="1176587.A8C56_19395"/>
<dbReference type="InterPro" id="IPR008775">
    <property type="entry name" value="Phytyl_CoA_dOase-like"/>
</dbReference>
<organism evidence="1 2">
    <name type="scientific">Niabella ginsenosidivorans</name>
    <dbReference type="NCBI Taxonomy" id="1176587"/>
    <lineage>
        <taxon>Bacteria</taxon>
        <taxon>Pseudomonadati</taxon>
        <taxon>Bacteroidota</taxon>
        <taxon>Chitinophagia</taxon>
        <taxon>Chitinophagales</taxon>
        <taxon>Chitinophagaceae</taxon>
        <taxon>Niabella</taxon>
    </lineage>
</organism>
<gene>
    <name evidence="1" type="ORF">A8C56_19395</name>
</gene>
<dbReference type="Gene3D" id="2.60.120.620">
    <property type="entry name" value="q2cbj1_9rhob like domain"/>
    <property type="match status" value="1"/>
</dbReference>